<reference evidence="1 2" key="1">
    <citation type="submission" date="2021-04" db="EMBL/GenBank/DDBJ databases">
        <title>The genome sequence of type strain Ideonella paludis KCTC 32238.</title>
        <authorList>
            <person name="Liu Y."/>
        </authorList>
    </citation>
    <scope>NUCLEOTIDE SEQUENCE [LARGE SCALE GENOMIC DNA]</scope>
    <source>
        <strain evidence="1 2">KCTC 32238</strain>
    </source>
</reference>
<evidence type="ECO:0000313" key="1">
    <source>
        <dbReference type="EMBL" id="MBQ0936453.1"/>
    </source>
</evidence>
<evidence type="ECO:0000313" key="2">
    <source>
        <dbReference type="Proteomes" id="UP000672097"/>
    </source>
</evidence>
<dbReference type="Proteomes" id="UP000672097">
    <property type="component" value="Unassembled WGS sequence"/>
</dbReference>
<keyword evidence="2" id="KW-1185">Reference proteome</keyword>
<gene>
    <name evidence="1" type="ORF">KAK11_14015</name>
</gene>
<evidence type="ECO:0008006" key="3">
    <source>
        <dbReference type="Google" id="ProtNLM"/>
    </source>
</evidence>
<accession>A0ABS5DZ73</accession>
<sequence length="130" mass="13794">MKFLLLAAAFHGSALANGECLPGALLKDGIAAIGESKFELAVSLCRSGLKKLGDSYQSAEVIDDTGQKLVAIELEFKAGRVGNAAVGYCRILDSRWKLFLSLETQARRPSSERPNPSLQPTRASCAALVG</sequence>
<organism evidence="1 2">
    <name type="scientific">Ideonella paludis</name>
    <dbReference type="NCBI Taxonomy" id="1233411"/>
    <lineage>
        <taxon>Bacteria</taxon>
        <taxon>Pseudomonadati</taxon>
        <taxon>Pseudomonadota</taxon>
        <taxon>Betaproteobacteria</taxon>
        <taxon>Burkholderiales</taxon>
        <taxon>Sphaerotilaceae</taxon>
        <taxon>Ideonella</taxon>
    </lineage>
</organism>
<dbReference type="EMBL" id="JAGQDG010000005">
    <property type="protein sequence ID" value="MBQ0936453.1"/>
    <property type="molecule type" value="Genomic_DNA"/>
</dbReference>
<name>A0ABS5DZ73_9BURK</name>
<protein>
    <recommendedName>
        <fullName evidence="3">DUF4878 domain-containing protein</fullName>
    </recommendedName>
</protein>
<comment type="caution">
    <text evidence="1">The sequence shown here is derived from an EMBL/GenBank/DDBJ whole genome shotgun (WGS) entry which is preliminary data.</text>
</comment>
<dbReference type="RefSeq" id="WP_210809807.1">
    <property type="nucleotide sequence ID" value="NZ_JAGQDG010000005.1"/>
</dbReference>
<proteinExistence type="predicted"/>